<evidence type="ECO:0000256" key="1">
    <source>
        <dbReference type="SAM" id="MobiDB-lite"/>
    </source>
</evidence>
<feature type="region of interest" description="Disordered" evidence="1">
    <location>
        <begin position="24"/>
        <end position="47"/>
    </location>
</feature>
<evidence type="ECO:0000313" key="2">
    <source>
        <dbReference type="EMBL" id="KIK74002.1"/>
    </source>
</evidence>
<keyword evidence="3" id="KW-1185">Reference proteome</keyword>
<feature type="compositionally biased region" description="Polar residues" evidence="1">
    <location>
        <begin position="30"/>
        <end position="47"/>
    </location>
</feature>
<dbReference type="AlphaFoldDB" id="A0A0D0BR92"/>
<sequence>MQLGATASCGTQEASLATGRIQHAGAHSGTAETTLSSHQCSTAHSREPNNTTSLYFQLFRVYNGIEKVAGEGDNAMEVINVNYDTDSMDDFIVPDAPYASHPATLEDSFSDASLPDTLVPEWSPVPHARKVLLKH</sequence>
<dbReference type="HOGENOM" id="CLU_1886431_0_0_1"/>
<reference evidence="2 3" key="1">
    <citation type="submission" date="2014-04" db="EMBL/GenBank/DDBJ databases">
        <authorList>
            <consortium name="DOE Joint Genome Institute"/>
            <person name="Kuo A."/>
            <person name="Kohler A."/>
            <person name="Jargeat P."/>
            <person name="Nagy L.G."/>
            <person name="Floudas D."/>
            <person name="Copeland A."/>
            <person name="Barry K.W."/>
            <person name="Cichocki N."/>
            <person name="Veneault-Fourrey C."/>
            <person name="LaButti K."/>
            <person name="Lindquist E.A."/>
            <person name="Lipzen A."/>
            <person name="Lundell T."/>
            <person name="Morin E."/>
            <person name="Murat C."/>
            <person name="Sun H."/>
            <person name="Tunlid A."/>
            <person name="Henrissat B."/>
            <person name="Grigoriev I.V."/>
            <person name="Hibbett D.S."/>
            <person name="Martin F."/>
            <person name="Nordberg H.P."/>
            <person name="Cantor M.N."/>
            <person name="Hua S.X."/>
        </authorList>
    </citation>
    <scope>NUCLEOTIDE SEQUENCE [LARGE SCALE GENOMIC DNA]</scope>
    <source>
        <strain evidence="2 3">Ve08.2h10</strain>
    </source>
</reference>
<reference evidence="3" key="2">
    <citation type="submission" date="2015-01" db="EMBL/GenBank/DDBJ databases">
        <title>Evolutionary Origins and Diversification of the Mycorrhizal Mutualists.</title>
        <authorList>
            <consortium name="DOE Joint Genome Institute"/>
            <consortium name="Mycorrhizal Genomics Consortium"/>
            <person name="Kohler A."/>
            <person name="Kuo A."/>
            <person name="Nagy L.G."/>
            <person name="Floudas D."/>
            <person name="Copeland A."/>
            <person name="Barry K.W."/>
            <person name="Cichocki N."/>
            <person name="Veneault-Fourrey C."/>
            <person name="LaButti K."/>
            <person name="Lindquist E.A."/>
            <person name="Lipzen A."/>
            <person name="Lundell T."/>
            <person name="Morin E."/>
            <person name="Murat C."/>
            <person name="Riley R."/>
            <person name="Ohm R."/>
            <person name="Sun H."/>
            <person name="Tunlid A."/>
            <person name="Henrissat B."/>
            <person name="Grigoriev I.V."/>
            <person name="Hibbett D.S."/>
            <person name="Martin F."/>
        </authorList>
    </citation>
    <scope>NUCLEOTIDE SEQUENCE [LARGE SCALE GENOMIC DNA]</scope>
    <source>
        <strain evidence="3">Ve08.2h10</strain>
    </source>
</reference>
<organism evidence="2 3">
    <name type="scientific">Paxillus rubicundulus Ve08.2h10</name>
    <dbReference type="NCBI Taxonomy" id="930991"/>
    <lineage>
        <taxon>Eukaryota</taxon>
        <taxon>Fungi</taxon>
        <taxon>Dikarya</taxon>
        <taxon>Basidiomycota</taxon>
        <taxon>Agaricomycotina</taxon>
        <taxon>Agaricomycetes</taxon>
        <taxon>Agaricomycetidae</taxon>
        <taxon>Boletales</taxon>
        <taxon>Paxilineae</taxon>
        <taxon>Paxillaceae</taxon>
        <taxon>Paxillus</taxon>
    </lineage>
</organism>
<gene>
    <name evidence="2" type="ORF">PAXRUDRAFT_20308</name>
</gene>
<dbReference type="InParanoid" id="A0A0D0BR92"/>
<dbReference type="EMBL" id="KN829248">
    <property type="protein sequence ID" value="KIK74002.1"/>
    <property type="molecule type" value="Genomic_DNA"/>
</dbReference>
<dbReference type="Proteomes" id="UP000054538">
    <property type="component" value="Unassembled WGS sequence"/>
</dbReference>
<protein>
    <submittedName>
        <fullName evidence="2">Uncharacterized protein</fullName>
    </submittedName>
</protein>
<name>A0A0D0BR92_9AGAM</name>
<proteinExistence type="predicted"/>
<accession>A0A0D0BR92</accession>
<evidence type="ECO:0000313" key="3">
    <source>
        <dbReference type="Proteomes" id="UP000054538"/>
    </source>
</evidence>